<dbReference type="PROSITE" id="PS00107">
    <property type="entry name" value="PROTEIN_KINASE_ATP"/>
    <property type="match status" value="1"/>
</dbReference>
<dbReference type="SMR" id="A0A3B6DKK6"/>
<evidence type="ECO:0000259" key="20">
    <source>
        <dbReference type="PROSITE" id="PS50927"/>
    </source>
</evidence>
<dbReference type="SMART" id="SM00473">
    <property type="entry name" value="PAN_AP"/>
    <property type="match status" value="1"/>
</dbReference>
<keyword evidence="7 14" id="KW-0418">Kinase</keyword>
<evidence type="ECO:0000256" key="17">
    <source>
        <dbReference type="SAM" id="Phobius"/>
    </source>
</evidence>
<evidence type="ECO:0000313" key="22">
    <source>
        <dbReference type="EnsemblPlants" id="TraesCS2D02G486400.1"/>
    </source>
</evidence>
<dbReference type="Pfam" id="PF08276">
    <property type="entry name" value="PAN_2"/>
    <property type="match status" value="1"/>
</dbReference>
<dbReference type="Gramene" id="TraesMAC2D03G01269350.1">
    <property type="protein sequence ID" value="TraesMAC2D03G01269350.1"/>
    <property type="gene ID" value="TraesMAC2D03G01269350"/>
</dbReference>
<dbReference type="SMART" id="SM00220">
    <property type="entry name" value="S_TKc"/>
    <property type="match status" value="1"/>
</dbReference>
<dbReference type="CDD" id="cd01098">
    <property type="entry name" value="PAN_AP_plant"/>
    <property type="match status" value="1"/>
</dbReference>
<dbReference type="Gene3D" id="3.30.200.20">
    <property type="entry name" value="Phosphorylase Kinase, domain 1"/>
    <property type="match status" value="1"/>
</dbReference>
<dbReference type="CDD" id="cd14066">
    <property type="entry name" value="STKc_IRAK"/>
    <property type="match status" value="1"/>
</dbReference>
<dbReference type="Pfam" id="PF00069">
    <property type="entry name" value="Pkinase"/>
    <property type="match status" value="1"/>
</dbReference>
<comment type="catalytic activity">
    <reaction evidence="12 14">
        <text>L-threonyl-[protein] + ATP = O-phospho-L-threonyl-[protein] + ADP + H(+)</text>
        <dbReference type="Rhea" id="RHEA:46608"/>
        <dbReference type="Rhea" id="RHEA-COMP:11060"/>
        <dbReference type="Rhea" id="RHEA-COMP:11605"/>
        <dbReference type="ChEBI" id="CHEBI:15378"/>
        <dbReference type="ChEBI" id="CHEBI:30013"/>
        <dbReference type="ChEBI" id="CHEBI:30616"/>
        <dbReference type="ChEBI" id="CHEBI:61977"/>
        <dbReference type="ChEBI" id="CHEBI:456216"/>
        <dbReference type="EC" id="2.7.11.1"/>
    </reaction>
</comment>
<dbReference type="GO" id="GO:0106310">
    <property type="term" value="F:protein serine kinase activity"/>
    <property type="evidence" value="ECO:0007669"/>
    <property type="project" value="RHEA"/>
</dbReference>
<keyword evidence="8 14" id="KW-0067">ATP-binding</keyword>
<dbReference type="PROSITE" id="PS50948">
    <property type="entry name" value="PAN"/>
    <property type="match status" value="1"/>
</dbReference>
<comment type="subcellular location">
    <subcellularLocation>
        <location evidence="1">Membrane</location>
        <topology evidence="1">Single-pass type I membrane protein</topology>
    </subcellularLocation>
</comment>
<dbReference type="EnsemblPlants" id="TraesCS2D02G486400.1">
    <property type="protein sequence ID" value="TraesCS2D02G486400.1"/>
    <property type="gene ID" value="TraesCS2D02G486400"/>
</dbReference>
<comment type="similarity">
    <text evidence="14">Belongs to the protein kinase superfamily. Ser/Thr protein kinase family.</text>
</comment>
<dbReference type="Gramene" id="TraesCS2D02G486400.1">
    <property type="protein sequence ID" value="TraesCS2D02G486400.1"/>
    <property type="gene ID" value="TraesCS2D02G486400"/>
</dbReference>
<dbReference type="GO" id="GO:0006955">
    <property type="term" value="P:immune response"/>
    <property type="evidence" value="ECO:0000318"/>
    <property type="project" value="GO_Central"/>
</dbReference>
<dbReference type="Pfam" id="PF01453">
    <property type="entry name" value="B_lectin"/>
    <property type="match status" value="1"/>
</dbReference>
<dbReference type="STRING" id="4565.A0A3B6DKK6"/>
<dbReference type="InterPro" id="IPR000719">
    <property type="entry name" value="Prot_kinase_dom"/>
</dbReference>
<dbReference type="Gramene" id="TraesSTA2D03G01260100.1">
    <property type="protein sequence ID" value="TraesSTA2D03G01260100.1"/>
    <property type="gene ID" value="TraesSTA2D03G01260100"/>
</dbReference>
<evidence type="ECO:0000256" key="16">
    <source>
        <dbReference type="SAM" id="MobiDB-lite"/>
    </source>
</evidence>
<feature type="compositionally biased region" description="Low complexity" evidence="16">
    <location>
        <begin position="812"/>
        <end position="823"/>
    </location>
</feature>
<evidence type="ECO:0000259" key="21">
    <source>
        <dbReference type="PROSITE" id="PS50948"/>
    </source>
</evidence>
<dbReference type="InterPro" id="IPR017441">
    <property type="entry name" value="Protein_kinase_ATP_BS"/>
</dbReference>
<protein>
    <recommendedName>
        <fullName evidence="14">Receptor-like serine/threonine-protein kinase</fullName>
        <ecNumber evidence="14">2.7.11.1</ecNumber>
    </recommendedName>
</protein>
<keyword evidence="23" id="KW-1185">Reference proteome</keyword>
<evidence type="ECO:0000256" key="2">
    <source>
        <dbReference type="ARBA" id="ARBA00022527"/>
    </source>
</evidence>
<evidence type="ECO:0000256" key="18">
    <source>
        <dbReference type="SAM" id="SignalP"/>
    </source>
</evidence>
<dbReference type="GO" id="GO:0051707">
    <property type="term" value="P:response to other organism"/>
    <property type="evidence" value="ECO:0007669"/>
    <property type="project" value="UniProtKB-ARBA"/>
</dbReference>
<evidence type="ECO:0000256" key="14">
    <source>
        <dbReference type="PIRNR" id="PIRNR000641"/>
    </source>
</evidence>
<dbReference type="Gene3D" id="2.90.10.10">
    <property type="entry name" value="Bulb-type lectin domain"/>
    <property type="match status" value="1"/>
</dbReference>
<keyword evidence="5 18" id="KW-0732">Signal</keyword>
<organism evidence="22">
    <name type="scientific">Triticum aestivum</name>
    <name type="common">Wheat</name>
    <dbReference type="NCBI Taxonomy" id="4565"/>
    <lineage>
        <taxon>Eukaryota</taxon>
        <taxon>Viridiplantae</taxon>
        <taxon>Streptophyta</taxon>
        <taxon>Embryophyta</taxon>
        <taxon>Tracheophyta</taxon>
        <taxon>Spermatophyta</taxon>
        <taxon>Magnoliopsida</taxon>
        <taxon>Liliopsida</taxon>
        <taxon>Poales</taxon>
        <taxon>Poaceae</taxon>
        <taxon>BOP clade</taxon>
        <taxon>Pooideae</taxon>
        <taxon>Triticodae</taxon>
        <taxon>Triticeae</taxon>
        <taxon>Triticinae</taxon>
        <taxon>Triticum</taxon>
    </lineage>
</organism>
<dbReference type="Gene3D" id="1.10.510.10">
    <property type="entry name" value="Transferase(Phosphotransferase) domain 1"/>
    <property type="match status" value="1"/>
</dbReference>
<dbReference type="GO" id="GO:0048544">
    <property type="term" value="P:recognition of pollen"/>
    <property type="evidence" value="ECO:0007669"/>
    <property type="project" value="InterPro"/>
</dbReference>
<evidence type="ECO:0000256" key="12">
    <source>
        <dbReference type="ARBA" id="ARBA00047899"/>
    </source>
</evidence>
<feature type="domain" description="Bulb-type lectin" evidence="20">
    <location>
        <begin position="31"/>
        <end position="153"/>
    </location>
</feature>
<accession>A0A3B6DKK6</accession>
<keyword evidence="9" id="KW-1015">Disulfide bond</keyword>
<keyword evidence="17" id="KW-1133">Transmembrane helix</keyword>
<dbReference type="PROSITE" id="PS50011">
    <property type="entry name" value="PROTEIN_KINASE_DOM"/>
    <property type="match status" value="1"/>
</dbReference>
<dbReference type="OrthoDB" id="689796at2759"/>
<dbReference type="Gramene" id="TraesCS2D03G1085500.1">
    <property type="protein sequence ID" value="TraesCS2D03G1085500.1.CDS"/>
    <property type="gene ID" value="TraesCS2D03G1085500"/>
</dbReference>
<sequence>MRATGKVILLRLLFLALCISLLPIQAPAADKLEKGQNLTDADGDTLVSAGGSGTFTLGFFSPGASTKRYLGIWFSVSNHTVYWVANRDQPLPDRSGMLVFNDAATLVLLDGSRRTVWSSYFSGGPSAATAQLLESGNLVVRNGSSDAYRWQSFDHPSDTLLPGMKLGKILWAKSELQLTSWRSADDPSPGDYRRTLETKGLPELVLWYRDVKAYRTGPWNGLIFNGVEEASTYADMYPLHVSGLTDRSTEITYGYTAVPGAPLTRVVVNYTGVAERLVWKADTGEWIPYFTRAARDNTCEAYAKCGSFGLCNPEAASSSFCGCVPGFSPDSPSAWRMKQYAGGCRRDAGLECGGGTTTDHFKVVPRVKLPDTQNATVDLDVATLDECSAKCLANCSCLAYAAADIRGGGNRSGCVMWTDAIVDLRLIDSKQDLFLRLSKSEFVADGHGRKSKGFPTALVVAPVASIVTLLLVVFVFWWRWKCRILGAIPQNPSMAVPLLNLATIKHGTGNFSESNIIGQGGFGIVYKGQLPQGKMIAVKRLKQAALTRKGKKDFAREVEVMAGLRHGSLVRLLAYCNEGKERILVYEYMENKSLNVYIFGTPSLRASLNWAKRLEIIHGIAHGVAYLHGGSGKSVIHRDLKPGNILLDDEWNAKVADFGTAKLFAVDQMAPDQTVVVSPGYAAPEYERQGEMTLKCDVYSFGVILLETLSGQRNGSMQRLLLHAWGLWEQSKTVELLDTSIALPLPESEPELLSGLKRCIQIGLLCVQEMPSDRPTMSAIVALLTSTTSQIDRPGRPAMDSTAVHSSHELESGLSSPSTDDLT</sequence>
<feature type="chain" id="PRO_5043172897" description="Receptor-like serine/threonine-protein kinase" evidence="18">
    <location>
        <begin position="29"/>
        <end position="823"/>
    </location>
</feature>
<dbReference type="Proteomes" id="UP000019116">
    <property type="component" value="Chromosome 2D"/>
</dbReference>
<dbReference type="Gramene" id="TraesLDM2D03G01272290.1">
    <property type="protein sequence ID" value="TraesLDM2D03G01272290.1"/>
    <property type="gene ID" value="TraesLDM2D03G01272290"/>
</dbReference>
<reference evidence="22" key="2">
    <citation type="submission" date="2018-10" db="UniProtKB">
        <authorList>
            <consortium name="EnsemblPlants"/>
        </authorList>
    </citation>
    <scope>IDENTIFICATION</scope>
</reference>
<evidence type="ECO:0000256" key="4">
    <source>
        <dbReference type="ARBA" id="ARBA00022679"/>
    </source>
</evidence>
<evidence type="ECO:0000259" key="19">
    <source>
        <dbReference type="PROSITE" id="PS50011"/>
    </source>
</evidence>
<comment type="catalytic activity">
    <reaction evidence="13 14">
        <text>L-seryl-[protein] + ATP = O-phospho-L-seryl-[protein] + ADP + H(+)</text>
        <dbReference type="Rhea" id="RHEA:17989"/>
        <dbReference type="Rhea" id="RHEA-COMP:9863"/>
        <dbReference type="Rhea" id="RHEA-COMP:11604"/>
        <dbReference type="ChEBI" id="CHEBI:15378"/>
        <dbReference type="ChEBI" id="CHEBI:29999"/>
        <dbReference type="ChEBI" id="CHEBI:30616"/>
        <dbReference type="ChEBI" id="CHEBI:83421"/>
        <dbReference type="ChEBI" id="CHEBI:456216"/>
        <dbReference type="EC" id="2.7.11.1"/>
    </reaction>
</comment>
<dbReference type="PaxDb" id="4565-Traes_2DL_CBB409376.1"/>
<dbReference type="InterPro" id="IPR036426">
    <property type="entry name" value="Bulb-type_lectin_dom_sf"/>
</dbReference>
<dbReference type="Gramene" id="TraesWEE_scaffold_051238_01G000100.1">
    <property type="protein sequence ID" value="TraesWEE_scaffold_051238_01G000100.1"/>
    <property type="gene ID" value="TraesWEE_scaffold_051238_01G000100"/>
</dbReference>
<feature type="domain" description="Protein kinase" evidence="19">
    <location>
        <begin position="511"/>
        <end position="799"/>
    </location>
</feature>
<dbReference type="FunFam" id="2.90.10.10:FF:000005">
    <property type="entry name" value="G-type lectin S-receptor-like serine/threonine-protein kinase"/>
    <property type="match status" value="1"/>
</dbReference>
<keyword evidence="4 14" id="KW-0808">Transferase</keyword>
<evidence type="ECO:0000256" key="3">
    <source>
        <dbReference type="ARBA" id="ARBA00022536"/>
    </source>
</evidence>
<dbReference type="CDD" id="cd00028">
    <property type="entry name" value="B_lectin"/>
    <property type="match status" value="1"/>
</dbReference>
<evidence type="ECO:0000256" key="9">
    <source>
        <dbReference type="ARBA" id="ARBA00023157"/>
    </source>
</evidence>
<evidence type="ECO:0000256" key="11">
    <source>
        <dbReference type="ARBA" id="ARBA00023180"/>
    </source>
</evidence>
<dbReference type="InterPro" id="IPR011009">
    <property type="entry name" value="Kinase-like_dom_sf"/>
</dbReference>
<evidence type="ECO:0000256" key="13">
    <source>
        <dbReference type="ARBA" id="ARBA00048679"/>
    </source>
</evidence>
<evidence type="ECO:0000256" key="1">
    <source>
        <dbReference type="ARBA" id="ARBA00004479"/>
    </source>
</evidence>
<dbReference type="InterPro" id="IPR001480">
    <property type="entry name" value="Bulb-type_lectin_dom"/>
</dbReference>
<evidence type="ECO:0000256" key="6">
    <source>
        <dbReference type="ARBA" id="ARBA00022741"/>
    </source>
</evidence>
<evidence type="ECO:0000313" key="23">
    <source>
        <dbReference type="Proteomes" id="UP000019116"/>
    </source>
</evidence>
<dbReference type="InterPro" id="IPR000858">
    <property type="entry name" value="S_locus_glycoprot_dom"/>
</dbReference>
<dbReference type="GO" id="GO:0004674">
    <property type="term" value="F:protein serine/threonine kinase activity"/>
    <property type="evidence" value="ECO:0000318"/>
    <property type="project" value="GO_Central"/>
</dbReference>
<feature type="transmembrane region" description="Helical" evidence="17">
    <location>
        <begin position="457"/>
        <end position="478"/>
    </location>
</feature>
<proteinExistence type="inferred from homology"/>
<dbReference type="Gramene" id="TraesPARA_EIv1.0_0742980.1">
    <property type="protein sequence ID" value="TraesPARA_EIv1.0_0742980.1.CDS"/>
    <property type="gene ID" value="TraesPARA_EIv1.0_0742980"/>
</dbReference>
<name>A0A3B6DKK6_WHEAT</name>
<dbReference type="SMART" id="SM00108">
    <property type="entry name" value="B_lectin"/>
    <property type="match status" value="1"/>
</dbReference>
<dbReference type="AlphaFoldDB" id="A0A3B6DKK6"/>
<evidence type="ECO:0000256" key="7">
    <source>
        <dbReference type="ARBA" id="ARBA00022777"/>
    </source>
</evidence>
<dbReference type="SUPFAM" id="SSF51110">
    <property type="entry name" value="alpha-D-mannose-specific plant lectins"/>
    <property type="match status" value="1"/>
</dbReference>
<keyword evidence="17" id="KW-0812">Transmembrane</keyword>
<evidence type="ECO:0000256" key="15">
    <source>
        <dbReference type="PROSITE-ProRule" id="PRU10141"/>
    </source>
</evidence>
<dbReference type="PIRSF" id="PIRSF000641">
    <property type="entry name" value="SRK"/>
    <property type="match status" value="1"/>
</dbReference>
<dbReference type="GO" id="GO:0005886">
    <property type="term" value="C:plasma membrane"/>
    <property type="evidence" value="ECO:0000318"/>
    <property type="project" value="GO_Central"/>
</dbReference>
<evidence type="ECO:0000256" key="10">
    <source>
        <dbReference type="ARBA" id="ARBA00023170"/>
    </source>
</evidence>
<dbReference type="Gramene" id="TraesLAC2D03G01222950.2">
    <property type="protein sequence ID" value="TraesLAC2D03G01222950.2"/>
    <property type="gene ID" value="TraesLAC2D03G01222950"/>
</dbReference>
<dbReference type="PANTHER" id="PTHR32444:SF233">
    <property type="entry name" value="SERINE_THREONINE-PROTEIN KINASE"/>
    <property type="match status" value="1"/>
</dbReference>
<keyword evidence="6 14" id="KW-0547">Nucleotide-binding</keyword>
<dbReference type="PANTHER" id="PTHR32444">
    <property type="entry name" value="BULB-TYPE LECTIN DOMAIN-CONTAINING PROTEIN"/>
    <property type="match status" value="1"/>
</dbReference>
<evidence type="ECO:0000256" key="5">
    <source>
        <dbReference type="ARBA" id="ARBA00022729"/>
    </source>
</evidence>
<reference evidence="22" key="1">
    <citation type="submission" date="2018-08" db="EMBL/GenBank/DDBJ databases">
        <authorList>
            <person name="Rossello M."/>
        </authorList>
    </citation>
    <scope>NUCLEOTIDE SEQUENCE [LARGE SCALE GENOMIC DNA]</scope>
    <source>
        <strain evidence="22">cv. Chinese Spring</strain>
    </source>
</reference>
<keyword evidence="11" id="KW-0325">Glycoprotein</keyword>
<dbReference type="EC" id="2.7.11.1" evidence="14"/>
<keyword evidence="10" id="KW-0675">Receptor</keyword>
<feature type="binding site" evidence="15">
    <location>
        <position position="539"/>
    </location>
    <ligand>
        <name>ATP</name>
        <dbReference type="ChEBI" id="CHEBI:30616"/>
    </ligand>
</feature>
<keyword evidence="3" id="KW-0245">EGF-like domain</keyword>
<dbReference type="Gramene" id="TraesKAR2D01G0426240.1">
    <property type="protein sequence ID" value="cds.TraesKAR2D01G0426240.1"/>
    <property type="gene ID" value="TraesKAR2D01G0426240"/>
</dbReference>
<feature type="region of interest" description="Disordered" evidence="16">
    <location>
        <begin position="791"/>
        <end position="823"/>
    </location>
</feature>
<dbReference type="SUPFAM" id="SSF56112">
    <property type="entry name" value="Protein kinase-like (PK-like)"/>
    <property type="match status" value="1"/>
</dbReference>
<evidence type="ECO:0000256" key="8">
    <source>
        <dbReference type="ARBA" id="ARBA00022840"/>
    </source>
</evidence>
<dbReference type="FunFam" id="3.30.200.20:FF:000591">
    <property type="entry name" value="Serine/threonine-protein kinase"/>
    <property type="match status" value="1"/>
</dbReference>
<dbReference type="PROSITE" id="PS00108">
    <property type="entry name" value="PROTEIN_KINASE_ST"/>
    <property type="match status" value="1"/>
</dbReference>
<dbReference type="GO" id="GO:0007165">
    <property type="term" value="P:signal transduction"/>
    <property type="evidence" value="ECO:0000318"/>
    <property type="project" value="GO_Central"/>
</dbReference>
<keyword evidence="17" id="KW-0472">Membrane</keyword>
<dbReference type="Gramene" id="TraesNOR2D03G01287650.1">
    <property type="protein sequence ID" value="TraesNOR2D03G01287650.1"/>
    <property type="gene ID" value="TraesNOR2D03G01287650"/>
</dbReference>
<dbReference type="InterPro" id="IPR003609">
    <property type="entry name" value="Pan_app"/>
</dbReference>
<feature type="domain" description="Apple" evidence="21">
    <location>
        <begin position="352"/>
        <end position="438"/>
    </location>
</feature>
<dbReference type="Pfam" id="PF00954">
    <property type="entry name" value="S_locus_glycop"/>
    <property type="match status" value="1"/>
</dbReference>
<dbReference type="PROSITE" id="PS50927">
    <property type="entry name" value="BULB_LECTIN"/>
    <property type="match status" value="1"/>
</dbReference>
<dbReference type="FunFam" id="1.10.510.10:FF:000724">
    <property type="entry name" value="Serine/threonine-protein kinase"/>
    <property type="match status" value="1"/>
</dbReference>
<feature type="signal peptide" evidence="18">
    <location>
        <begin position="1"/>
        <end position="28"/>
    </location>
</feature>
<keyword evidence="2 14" id="KW-0723">Serine/threonine-protein kinase</keyword>
<dbReference type="InterPro" id="IPR024171">
    <property type="entry name" value="SRK-like_kinase"/>
</dbReference>
<dbReference type="GO" id="GO:0005524">
    <property type="term" value="F:ATP binding"/>
    <property type="evidence" value="ECO:0007669"/>
    <property type="project" value="UniProtKB-UniRule"/>
</dbReference>
<dbReference type="InterPro" id="IPR008271">
    <property type="entry name" value="Ser/Thr_kinase_AS"/>
</dbReference>